<evidence type="ECO:0000313" key="2">
    <source>
        <dbReference type="EMBL" id="PCD77876.1"/>
    </source>
</evidence>
<sequence length="61" mass="6770">MTRNARARRAATLSPLAYALLAGAYSPRTQHVRMQAAETISGAPNAEARWMIDWSERLAQI</sequence>
<evidence type="ECO:0000313" key="3">
    <source>
        <dbReference type="Proteomes" id="UP000243507"/>
    </source>
</evidence>
<comment type="caution">
    <text evidence="2">The sequence shown here is derived from an EMBL/GenBank/DDBJ whole genome shotgun (WGS) entry which is preliminary data.</text>
</comment>
<gene>
    <name evidence="2" type="ORF">CLN94_00725</name>
</gene>
<evidence type="ECO:0000256" key="1">
    <source>
        <dbReference type="SAM" id="SignalP"/>
    </source>
</evidence>
<protein>
    <submittedName>
        <fullName evidence="2">Uncharacterized protein</fullName>
    </submittedName>
</protein>
<dbReference type="RefSeq" id="WP_096430002.1">
    <property type="nucleotide sequence ID" value="NZ_NTJD01000001.1"/>
</dbReference>
<reference evidence="2" key="1">
    <citation type="submission" date="2017-09" db="EMBL/GenBank/DDBJ databases">
        <title>A multilocus sequence analysis scheme for characterization of bacteria in the genus Thioclava.</title>
        <authorList>
            <person name="Liu Y."/>
            <person name="Shao Z."/>
        </authorList>
    </citation>
    <scope>NUCLEOTIDE SEQUENCE [LARGE SCALE GENOMIC DNA]</scope>
    <source>
        <strain evidence="2">CAU 1312</strain>
    </source>
</reference>
<accession>A0A2A4CUQ9</accession>
<feature type="signal peptide" evidence="1">
    <location>
        <begin position="1"/>
        <end position="24"/>
    </location>
</feature>
<dbReference type="EMBL" id="NTJD01000001">
    <property type="protein sequence ID" value="PCD77876.1"/>
    <property type="molecule type" value="Genomic_DNA"/>
</dbReference>
<keyword evidence="1" id="KW-0732">Signal</keyword>
<proteinExistence type="predicted"/>
<dbReference type="Proteomes" id="UP000243507">
    <property type="component" value="Unassembled WGS sequence"/>
</dbReference>
<organism evidence="2 3">
    <name type="scientific">Pseudothioclava arenosa</name>
    <dbReference type="NCBI Taxonomy" id="1795308"/>
    <lineage>
        <taxon>Bacteria</taxon>
        <taxon>Pseudomonadati</taxon>
        <taxon>Pseudomonadota</taxon>
        <taxon>Alphaproteobacteria</taxon>
        <taxon>Rhodobacterales</taxon>
        <taxon>Paracoccaceae</taxon>
        <taxon>Pseudothioclava</taxon>
    </lineage>
</organism>
<keyword evidence="3" id="KW-1185">Reference proteome</keyword>
<feature type="chain" id="PRO_5012494874" evidence="1">
    <location>
        <begin position="25"/>
        <end position="61"/>
    </location>
</feature>
<name>A0A2A4CUQ9_9RHOB</name>
<dbReference type="AlphaFoldDB" id="A0A2A4CUQ9"/>